<protein>
    <submittedName>
        <fullName evidence="2">DUF3160 domain-containing protein</fullName>
    </submittedName>
</protein>
<keyword evidence="3" id="KW-1185">Reference proteome</keyword>
<dbReference type="EMBL" id="CP047591">
    <property type="protein sequence ID" value="QHI72140.1"/>
    <property type="molecule type" value="Genomic_DNA"/>
</dbReference>
<feature type="signal peptide" evidence="1">
    <location>
        <begin position="1"/>
        <end position="25"/>
    </location>
</feature>
<name>A0A6P1MBX5_9FIRM</name>
<organism evidence="2 3">
    <name type="scientific">Aminipila terrae</name>
    <dbReference type="NCBI Taxonomy" id="2697030"/>
    <lineage>
        <taxon>Bacteria</taxon>
        <taxon>Bacillati</taxon>
        <taxon>Bacillota</taxon>
        <taxon>Clostridia</taxon>
        <taxon>Peptostreptococcales</taxon>
        <taxon>Anaerovoracaceae</taxon>
        <taxon>Aminipila</taxon>
    </lineage>
</organism>
<gene>
    <name evidence="2" type="ORF">Ami3637_06750</name>
</gene>
<reference evidence="2 3" key="1">
    <citation type="submission" date="2020-01" db="EMBL/GenBank/DDBJ databases">
        <title>Genomic analysis of Aminipila sp. CBA3637.</title>
        <authorList>
            <person name="Kim Y.B."/>
            <person name="Roh S.W."/>
        </authorList>
    </citation>
    <scope>NUCLEOTIDE SEQUENCE [LARGE SCALE GENOMIC DNA]</scope>
    <source>
        <strain evidence="2 3">CBA3637</strain>
    </source>
</reference>
<dbReference type="Proteomes" id="UP000463883">
    <property type="component" value="Chromosome"/>
</dbReference>
<feature type="chain" id="PRO_5038669440" evidence="1">
    <location>
        <begin position="26"/>
        <end position="721"/>
    </location>
</feature>
<dbReference type="InterPro" id="IPR022601">
    <property type="entry name" value="DUF3160"/>
</dbReference>
<dbReference type="Pfam" id="PF11369">
    <property type="entry name" value="DUF3160"/>
    <property type="match status" value="1"/>
</dbReference>
<dbReference type="SMART" id="SM01325">
    <property type="entry name" value="DUF3160"/>
    <property type="match status" value="1"/>
</dbReference>
<dbReference type="PROSITE" id="PS51257">
    <property type="entry name" value="PROKAR_LIPOPROTEIN"/>
    <property type="match status" value="1"/>
</dbReference>
<accession>A0A6P1MBX5</accession>
<dbReference type="KEGG" id="amic:Ami3637_06750"/>
<evidence type="ECO:0000313" key="3">
    <source>
        <dbReference type="Proteomes" id="UP000463883"/>
    </source>
</evidence>
<evidence type="ECO:0000313" key="2">
    <source>
        <dbReference type="EMBL" id="QHI72140.1"/>
    </source>
</evidence>
<evidence type="ECO:0000256" key="1">
    <source>
        <dbReference type="SAM" id="SignalP"/>
    </source>
</evidence>
<dbReference type="RefSeq" id="WP_162361910.1">
    <property type="nucleotide sequence ID" value="NZ_CP047591.1"/>
</dbReference>
<dbReference type="AlphaFoldDB" id="A0A6P1MBX5"/>
<proteinExistence type="predicted"/>
<keyword evidence="1" id="KW-0732">Signal</keyword>
<sequence>MNKRKNRIVSSILLVVLMATSFSGCQSSSKSKEGQNSELLTPSTAFASYKEVPVNVTPSVKAYQVSGDLSNVTNKDRFALSAEAKKLMAKNGFVVIPDPMEEFFISYEMNRYDNIPNFVTTDAILHNYHLYFSYLLRTLEKNNLRSELDSLTKSMLAKSQKQYESLKKTEWENAAKRNVAFFAVAAKLLDSKSEVPSAVGKEVKDELQLISNHQETFTPSPVMNIGNTDAGVTETFNEDYTQYIPRGHYTKSDELKTYFQTMMWYGRMNFRASSEDETKSAVLMTLLFDQKDYKHWDNIYQPTNFFVGKSDDLGINQYYPLLKKVYGDIPSLDVLTKNTKNWESMLGGIKKMNPPDINSMPIFDKNIQPDKEKVIKGFRFMGQRFTLDASVFQHLVYREVDKNSKGQLRMLPKGLDIPAAMGSQEAYALLKDMGETSYKNYPENMKKIQEHMTSMDVKDQTQTLYGAWLYMLSPLTEAKGEGYPAFMQNQGWTRKQLETYLGSYTELKHDTVLYAKQVYAEMGGGEEEQDDRGYVEPNPEVYGRLAALTRMTIDGLESRKLLDKTTSASLKELEQLAVQLKTISEKELAEKPLSDKEYELIKSFGGQLEHFWLEALKDEGVDTPSAVSNNPAALVTDIATDPSGQVLEEGTGNINDIYVVVPVAGSLRIAKGAVYSYYEFPWPSTDRLTDEKWQDMLKNKKIPAPPAWTKIYTAPEGSSQW</sequence>